<dbReference type="EC" id="7.6.2.11" evidence="7"/>
<comment type="function">
    <text evidence="7">Part of the ABC transporter complex PotABCD involved in spermidine/putrescine import. Responsible for energy coupling to the transport system.</text>
</comment>
<dbReference type="SUPFAM" id="SSF50331">
    <property type="entry name" value="MOP-like"/>
    <property type="match status" value="1"/>
</dbReference>
<evidence type="ECO:0000256" key="2">
    <source>
        <dbReference type="ARBA" id="ARBA00022475"/>
    </source>
</evidence>
<dbReference type="Gene3D" id="2.40.50.140">
    <property type="entry name" value="Nucleic acid-binding proteins"/>
    <property type="match status" value="1"/>
</dbReference>
<sequence length="363" mass="39800">MGQSVEIKDVWKSFGGFDAVRSATVKIQAGEFLSLLGPSGSGKSTLLMMVAGFLQPTSGKILIGDEDVTAVPANRRGIGMVFQKYALFPHMTVFENIAFPLKMRKLRRSEIESRVGQALDLVKLRDLGSRLPIQLSGGQQQRVAVARALVFEPPVLLMDEPLGALDKKLREEMQFEIKNLQQSLGVTMVYVTHDQEEALTMSDRVAVMNHGEMQQIADPKTLYREPGSPFVADFVGKMNLIEVTYVDQTASGALLKTAGGNRFSIQNLAVSTPDPERPMKIAARPETIALSRRNETSGTLLEGTIHQCVFMGSMTMVQVIVGPEDEVVYVQTEADASYKPGEVAYLEFDGSRTSLFAHGPDEN</sequence>
<protein>
    <recommendedName>
        <fullName evidence="7">Spermidine/putrescine import ATP-binding protein PotA</fullName>
        <ecNumber evidence="7">7.6.2.11</ecNumber>
    </recommendedName>
</protein>
<dbReference type="PROSITE" id="PS50893">
    <property type="entry name" value="ABC_TRANSPORTER_2"/>
    <property type="match status" value="1"/>
</dbReference>
<keyword evidence="3 7" id="KW-0547">Nucleotide-binding</keyword>
<name>A0ABT4VSZ8_9HYPH</name>
<dbReference type="InterPro" id="IPR003439">
    <property type="entry name" value="ABC_transporter-like_ATP-bd"/>
</dbReference>
<evidence type="ECO:0000313" key="10">
    <source>
        <dbReference type="Proteomes" id="UP001148313"/>
    </source>
</evidence>
<evidence type="ECO:0000256" key="1">
    <source>
        <dbReference type="ARBA" id="ARBA00022448"/>
    </source>
</evidence>
<keyword evidence="2 7" id="KW-1003">Cell membrane</keyword>
<dbReference type="Pfam" id="PF00005">
    <property type="entry name" value="ABC_tran"/>
    <property type="match status" value="1"/>
</dbReference>
<dbReference type="PANTHER" id="PTHR42781">
    <property type="entry name" value="SPERMIDINE/PUTRESCINE IMPORT ATP-BINDING PROTEIN POTA"/>
    <property type="match status" value="1"/>
</dbReference>
<dbReference type="NCBIfam" id="TIGR01187">
    <property type="entry name" value="potA"/>
    <property type="match status" value="1"/>
</dbReference>
<keyword evidence="6 7" id="KW-0472">Membrane</keyword>
<dbReference type="InterPro" id="IPR027417">
    <property type="entry name" value="P-loop_NTPase"/>
</dbReference>
<comment type="catalytic activity">
    <reaction evidence="7">
        <text>ATP + H2O + polyamine-[polyamine-binding protein]Side 1 = ADP + phosphate + polyamineSide 2 + [polyamine-binding protein]Side 1.</text>
        <dbReference type="EC" id="7.6.2.11"/>
    </reaction>
</comment>
<dbReference type="GO" id="GO:0005524">
    <property type="term" value="F:ATP binding"/>
    <property type="evidence" value="ECO:0007669"/>
    <property type="project" value="UniProtKB-KW"/>
</dbReference>
<comment type="caution">
    <text evidence="9">The sequence shown here is derived from an EMBL/GenBank/DDBJ whole genome shotgun (WGS) entry which is preliminary data.</text>
</comment>
<dbReference type="Gene3D" id="2.40.50.100">
    <property type="match status" value="1"/>
</dbReference>
<keyword evidence="4 7" id="KW-0067">ATP-binding</keyword>
<evidence type="ECO:0000256" key="5">
    <source>
        <dbReference type="ARBA" id="ARBA00022967"/>
    </source>
</evidence>
<dbReference type="Gene3D" id="3.40.50.300">
    <property type="entry name" value="P-loop containing nucleotide triphosphate hydrolases"/>
    <property type="match status" value="1"/>
</dbReference>
<keyword evidence="1 7" id="KW-0813">Transport</keyword>
<dbReference type="Proteomes" id="UP001148313">
    <property type="component" value="Unassembled WGS sequence"/>
</dbReference>
<dbReference type="InterPro" id="IPR050093">
    <property type="entry name" value="ABC_SmlMolc_Importer"/>
</dbReference>
<dbReference type="Pfam" id="PF08402">
    <property type="entry name" value="TOBE_2"/>
    <property type="match status" value="1"/>
</dbReference>
<keyword evidence="10" id="KW-1185">Reference proteome</keyword>
<accession>A0ABT4VSZ8</accession>
<dbReference type="EMBL" id="JAPJZH010000016">
    <property type="protein sequence ID" value="MDA4847836.1"/>
    <property type="molecule type" value="Genomic_DNA"/>
</dbReference>
<dbReference type="PANTHER" id="PTHR42781:SF4">
    <property type="entry name" value="SPERMIDINE_PUTRESCINE IMPORT ATP-BINDING PROTEIN POTA"/>
    <property type="match status" value="1"/>
</dbReference>
<dbReference type="InterPro" id="IPR005893">
    <property type="entry name" value="PotA-like"/>
</dbReference>
<comment type="subunit">
    <text evidence="7">The complex is composed of two ATP-binding proteins (PotA), two transmembrane proteins (PotB and PotC) and a solute-binding protein (PotD).</text>
</comment>
<dbReference type="SMART" id="SM00382">
    <property type="entry name" value="AAA"/>
    <property type="match status" value="1"/>
</dbReference>
<evidence type="ECO:0000256" key="6">
    <source>
        <dbReference type="ARBA" id="ARBA00023136"/>
    </source>
</evidence>
<evidence type="ECO:0000313" key="9">
    <source>
        <dbReference type="EMBL" id="MDA4847836.1"/>
    </source>
</evidence>
<proteinExistence type="inferred from homology"/>
<dbReference type="InterPro" id="IPR003593">
    <property type="entry name" value="AAA+_ATPase"/>
</dbReference>
<dbReference type="InterPro" id="IPR017871">
    <property type="entry name" value="ABC_transporter-like_CS"/>
</dbReference>
<evidence type="ECO:0000256" key="4">
    <source>
        <dbReference type="ARBA" id="ARBA00022840"/>
    </source>
</evidence>
<evidence type="ECO:0000256" key="7">
    <source>
        <dbReference type="RuleBase" id="RU364083"/>
    </source>
</evidence>
<evidence type="ECO:0000256" key="3">
    <source>
        <dbReference type="ARBA" id="ARBA00022741"/>
    </source>
</evidence>
<reference evidence="9" key="1">
    <citation type="submission" date="2022-11" db="EMBL/GenBank/DDBJ databases">
        <title>Hoeflea poritis sp. nov., isolated from scleractinian coral Porites lutea.</title>
        <authorList>
            <person name="Zhang G."/>
            <person name="Wei Q."/>
            <person name="Cai L."/>
        </authorList>
    </citation>
    <scope>NUCLEOTIDE SEQUENCE</scope>
    <source>
        <strain evidence="9">E7-10</strain>
    </source>
</reference>
<dbReference type="PROSITE" id="PS00211">
    <property type="entry name" value="ABC_TRANSPORTER_1"/>
    <property type="match status" value="1"/>
</dbReference>
<comment type="similarity">
    <text evidence="7">Belongs to the ABC transporter superfamily. Spermidine/putrescine importer (TC 3.A.1.11.1) family.</text>
</comment>
<dbReference type="InterPro" id="IPR008995">
    <property type="entry name" value="Mo/tungstate-bd_C_term_dom"/>
</dbReference>
<gene>
    <name evidence="7" type="primary">potA</name>
    <name evidence="9" type="ORF">OOZ53_20925</name>
</gene>
<dbReference type="RefSeq" id="WP_271091677.1">
    <property type="nucleotide sequence ID" value="NZ_JAPJZH010000016.1"/>
</dbReference>
<dbReference type="InterPro" id="IPR013611">
    <property type="entry name" value="Transp-assoc_OB_typ2"/>
</dbReference>
<organism evidence="9 10">
    <name type="scientific">Hoeflea poritis</name>
    <dbReference type="NCBI Taxonomy" id="2993659"/>
    <lineage>
        <taxon>Bacteria</taxon>
        <taxon>Pseudomonadati</taxon>
        <taxon>Pseudomonadota</taxon>
        <taxon>Alphaproteobacteria</taxon>
        <taxon>Hyphomicrobiales</taxon>
        <taxon>Rhizobiaceae</taxon>
        <taxon>Hoeflea</taxon>
    </lineage>
</organism>
<feature type="domain" description="ABC transporter" evidence="8">
    <location>
        <begin position="5"/>
        <end position="235"/>
    </location>
</feature>
<dbReference type="SUPFAM" id="SSF52540">
    <property type="entry name" value="P-loop containing nucleoside triphosphate hydrolases"/>
    <property type="match status" value="1"/>
</dbReference>
<evidence type="ECO:0000259" key="8">
    <source>
        <dbReference type="PROSITE" id="PS50893"/>
    </source>
</evidence>
<dbReference type="InterPro" id="IPR012340">
    <property type="entry name" value="NA-bd_OB-fold"/>
</dbReference>
<keyword evidence="5 7" id="KW-1278">Translocase</keyword>